<dbReference type="Gene3D" id="3.80.10.10">
    <property type="entry name" value="Ribonuclease Inhibitor"/>
    <property type="match status" value="1"/>
</dbReference>
<dbReference type="SUPFAM" id="SSF52047">
    <property type="entry name" value="RNI-like"/>
    <property type="match status" value="1"/>
</dbReference>
<dbReference type="InterPro" id="IPR053040">
    <property type="entry name" value="LRR-containing_protein_71"/>
</dbReference>
<protein>
    <submittedName>
        <fullName evidence="1">Uncharacterized protein</fullName>
    </submittedName>
</protein>
<proteinExistence type="predicted"/>
<dbReference type="SMART" id="SM00368">
    <property type="entry name" value="LRR_RI"/>
    <property type="match status" value="5"/>
</dbReference>
<dbReference type="Pfam" id="PF13516">
    <property type="entry name" value="LRR_6"/>
    <property type="match status" value="2"/>
</dbReference>
<name>A0A836CBK8_9STRA</name>
<accession>A0A836CBK8</accession>
<keyword evidence="2" id="KW-1185">Reference proteome</keyword>
<dbReference type="AlphaFoldDB" id="A0A836CBK8"/>
<sequence length="383" mass="38359">MSAHRQLWTASDKDVNLTSKEFVNYKACGSFKGDYLQLCSLAGVIPHPCILPALRTAPSGDVNSSATLSHNASRYDMKDGDRVNVSNHVLDPASLALLLKALSLNPAVTALDLHNAGLATSAVAAIAAALPTTALSALSISFNPVDDDTVFAKLLADGTALRALTLRGDAVASAGAAALAAALEANTRLAALNLFANAVGDAGAAALADALLVNTALAGLSLARNALTAAGADALARALRGVAAVAPGAPLLARRAAAELRVVVHNKAAAEAARKKKGGGAEPQLLPALPPAAPCEADGSVRVAGNRTLAVLNLDDNGAVGTEGALLLLEAVAGVERGALGLKLLRLQRCGADAAAIADAAARAAADSDLQIVTSPPPPRAEQ</sequence>
<dbReference type="PANTHER" id="PTHR46984">
    <property type="entry name" value="LEUCINE-RICH REPEAT-CONTAINING PROTEIN 71"/>
    <property type="match status" value="1"/>
</dbReference>
<dbReference type="InterPro" id="IPR032675">
    <property type="entry name" value="LRR_dom_sf"/>
</dbReference>
<dbReference type="Proteomes" id="UP000664859">
    <property type="component" value="Unassembled WGS sequence"/>
</dbReference>
<dbReference type="EMBL" id="JAFCMP010000401">
    <property type="protein sequence ID" value="KAG5180340.1"/>
    <property type="molecule type" value="Genomic_DNA"/>
</dbReference>
<evidence type="ECO:0000313" key="1">
    <source>
        <dbReference type="EMBL" id="KAG5180340.1"/>
    </source>
</evidence>
<evidence type="ECO:0000313" key="2">
    <source>
        <dbReference type="Proteomes" id="UP000664859"/>
    </source>
</evidence>
<organism evidence="1 2">
    <name type="scientific">Tribonema minus</name>
    <dbReference type="NCBI Taxonomy" id="303371"/>
    <lineage>
        <taxon>Eukaryota</taxon>
        <taxon>Sar</taxon>
        <taxon>Stramenopiles</taxon>
        <taxon>Ochrophyta</taxon>
        <taxon>PX clade</taxon>
        <taxon>Xanthophyceae</taxon>
        <taxon>Tribonematales</taxon>
        <taxon>Tribonemataceae</taxon>
        <taxon>Tribonema</taxon>
    </lineage>
</organism>
<dbReference type="InterPro" id="IPR001611">
    <property type="entry name" value="Leu-rich_rpt"/>
</dbReference>
<dbReference type="PANTHER" id="PTHR46984:SF1">
    <property type="entry name" value="LEUCINE-RICH REPEAT-CONTAINING PROTEIN 71"/>
    <property type="match status" value="1"/>
</dbReference>
<reference evidence="1" key="1">
    <citation type="submission" date="2021-02" db="EMBL/GenBank/DDBJ databases">
        <title>First Annotated Genome of the Yellow-green Alga Tribonema minus.</title>
        <authorList>
            <person name="Mahan K.M."/>
        </authorList>
    </citation>
    <scope>NUCLEOTIDE SEQUENCE</scope>
    <source>
        <strain evidence="1">UTEX B ZZ1240</strain>
    </source>
</reference>
<gene>
    <name evidence="1" type="ORF">JKP88DRAFT_246943</name>
</gene>
<comment type="caution">
    <text evidence="1">The sequence shown here is derived from an EMBL/GenBank/DDBJ whole genome shotgun (WGS) entry which is preliminary data.</text>
</comment>